<organism evidence="5 6">
    <name type="scientific">Polymorphospora rubra</name>
    <dbReference type="NCBI Taxonomy" id="338584"/>
    <lineage>
        <taxon>Bacteria</taxon>
        <taxon>Bacillati</taxon>
        <taxon>Actinomycetota</taxon>
        <taxon>Actinomycetes</taxon>
        <taxon>Micromonosporales</taxon>
        <taxon>Micromonosporaceae</taxon>
        <taxon>Polymorphospora</taxon>
    </lineage>
</organism>
<dbReference type="SUPFAM" id="SSF52540">
    <property type="entry name" value="P-loop containing nucleoside triphosphate hydrolases"/>
    <property type="match status" value="1"/>
</dbReference>
<feature type="compositionally biased region" description="Basic and acidic residues" evidence="3">
    <location>
        <begin position="1004"/>
        <end position="1016"/>
    </location>
</feature>
<dbReference type="GO" id="GO:0004016">
    <property type="term" value="F:adenylate cyclase activity"/>
    <property type="evidence" value="ECO:0007669"/>
    <property type="project" value="TreeGrafter"/>
</dbReference>
<dbReference type="PANTHER" id="PTHR16305:SF28">
    <property type="entry name" value="GUANYLATE CYCLASE DOMAIN-CONTAINING PROTEIN"/>
    <property type="match status" value="1"/>
</dbReference>
<dbReference type="InterPro" id="IPR041664">
    <property type="entry name" value="AAA_16"/>
</dbReference>
<evidence type="ECO:0000313" key="6">
    <source>
        <dbReference type="Proteomes" id="UP000680866"/>
    </source>
</evidence>
<dbReference type="CDD" id="cd06170">
    <property type="entry name" value="LuxR_C_like"/>
    <property type="match status" value="1"/>
</dbReference>
<dbReference type="Gene3D" id="1.10.10.10">
    <property type="entry name" value="Winged helix-like DNA-binding domain superfamily/Winged helix DNA-binding domain"/>
    <property type="match status" value="1"/>
</dbReference>
<evidence type="ECO:0000313" key="5">
    <source>
        <dbReference type="EMBL" id="BCJ68173.1"/>
    </source>
</evidence>
<dbReference type="Pfam" id="PF00196">
    <property type="entry name" value="GerE"/>
    <property type="match status" value="1"/>
</dbReference>
<accession>A0A810N9B8</accession>
<feature type="domain" description="HTH luxR-type" evidence="4">
    <location>
        <begin position="904"/>
        <end position="969"/>
    </location>
</feature>
<reference evidence="5" key="1">
    <citation type="submission" date="2020-08" db="EMBL/GenBank/DDBJ databases">
        <title>Whole genome shotgun sequence of Polymorphospora rubra NBRC 101157.</title>
        <authorList>
            <person name="Komaki H."/>
            <person name="Tamura T."/>
        </authorList>
    </citation>
    <scope>NUCLEOTIDE SEQUENCE</scope>
    <source>
        <strain evidence="5">NBRC 101157</strain>
    </source>
</reference>
<dbReference type="PRINTS" id="PR00038">
    <property type="entry name" value="HTHLUXR"/>
</dbReference>
<dbReference type="InterPro" id="IPR036388">
    <property type="entry name" value="WH-like_DNA-bd_sf"/>
</dbReference>
<name>A0A810N9B8_9ACTN</name>
<evidence type="ECO:0000256" key="1">
    <source>
        <dbReference type="ARBA" id="ARBA00022741"/>
    </source>
</evidence>
<dbReference type="GO" id="GO:0006355">
    <property type="term" value="P:regulation of DNA-templated transcription"/>
    <property type="evidence" value="ECO:0007669"/>
    <property type="project" value="InterPro"/>
</dbReference>
<dbReference type="Proteomes" id="UP000680866">
    <property type="component" value="Chromosome"/>
</dbReference>
<dbReference type="InterPro" id="IPR027417">
    <property type="entry name" value="P-loop_NTPase"/>
</dbReference>
<dbReference type="SUPFAM" id="SSF46894">
    <property type="entry name" value="C-terminal effector domain of the bipartite response regulators"/>
    <property type="match status" value="1"/>
</dbReference>
<feature type="region of interest" description="Disordered" evidence="3">
    <location>
        <begin position="966"/>
        <end position="1016"/>
    </location>
</feature>
<feature type="region of interest" description="Disordered" evidence="3">
    <location>
        <begin position="1190"/>
        <end position="1226"/>
    </location>
</feature>
<keyword evidence="2" id="KW-0067">ATP-binding</keyword>
<dbReference type="GO" id="GO:0003677">
    <property type="term" value="F:DNA binding"/>
    <property type="evidence" value="ECO:0007669"/>
    <property type="project" value="InterPro"/>
</dbReference>
<keyword evidence="6" id="KW-1185">Reference proteome</keyword>
<sequence>MYPTQLASPVLIGRDAEIAAITRAAGEVRHGHGRALFLTGEPGIGKSRLIREAGRAVTGMAVLSGRATVAGTSMPFRPLVEALNTRLRVGPTPSGPELEPFRPALSRLFPEWRTGDGAGSGADESTLVLAEAVLRLLAVLGREQPLLLVLEDLHDADPETLELLGYLTANLAGMPVLVLATLRTGPSPALDLAYRVRRDHDVALLELSALTSTQVSQLAARCLRTEPADLPERLADRLAAGSDGVPFVVEELLAGMVASGVLRRHGTRWHSDHDLAGPVPVTVVRAVVDRADRLGPQGRHLLEGAAVIGARFPLPVLHAMLDLPPAATDELVRAATAAHLLRPDPADPDWYAFRHALVADALLGELPHHERTRLAATAARALTARYPDLPGELCPLAADLRLAAGDSAGAALLLTEAGNRALAQGAVNSAATLLERAHHLLRRGGDQTGSVAVLGTLLAALEESGEFDRAQRLVDAVLALPDLPTSDAIALHARLGWMALHGSRTADADSHIAAARMLLGPDAGAAQLAAVDVVDAHVLSLQQGRADEAERVALRAATEAERIPLPEVVCRARQLLALMARRRGFAEADRHLLEIVRVAEEHRLPLWRVRASIRLASNRMIRSGHSEQLRQARDAAWAMGAVHTGYEADASLAMHDVFFGRYDEALRVAGECEAAMLRFGKMGNLRYALAVKAAAHAHRADRAGMEATLAEFARRDGVDSYHMPIVYGLCRAFCALLEEDRTAARSELDAAHAFDERRSTIYYQYGRYGLALLLDVLAGAAGAEEYEEVAAHPAATLRWNRQFVHFAHAALLGATGDPGTAVVALAQAREAAAVFPTAHRLGLRLVAEAALEHGWGDPATWLREAELHFQAIGTPLVAAACRTLIRRAGHRAPQRRTGHDLLPTRLRERGVTVREYEVLVLLADRHGNKEIARRLYLSHRTVEKHVASLLRKTGQPHRSALCGYAAAIPRRGPATRDRTDSSRTSFRRGPGRSGRVGDPGPDSAGRRGDAVADDQRRCDGLAQRAVAAGLDLGQQQFETRPRHRAEVRADRCQRRNEVRGLRHVVEADHADLGRHAPAVLVQRTQYAEREMVVGGEDRGDFRHPGQHLPAPVPGRRGPVRRYERRHLGSRRAQCLPPALDAADAVEPVGRPGHVPDGTVSRLEQVPGGLPGAGDLVDRHQRHRPVRVTVDGDQRDVPGQPFQRLPGRLDRGDQDDAGDPVGQMPLDHGRDRAMVEVAYAADADGEAGLGGLLLQCGEQRGRAVEGGVLRDDADHPRTAGDQRAGRRVGAVADLGDGGLHPQPGLLADVGVAVEHPGHRLVRDSGQAGDVRHRRIAHDHPFPCLPVGRRSPATMTGAG</sequence>
<dbReference type="EMBL" id="AP023359">
    <property type="protein sequence ID" value="BCJ68173.1"/>
    <property type="molecule type" value="Genomic_DNA"/>
</dbReference>
<feature type="region of interest" description="Disordered" evidence="3">
    <location>
        <begin position="1099"/>
        <end position="1118"/>
    </location>
</feature>
<keyword evidence="1" id="KW-0547">Nucleotide-binding</keyword>
<evidence type="ECO:0000256" key="2">
    <source>
        <dbReference type="ARBA" id="ARBA00022840"/>
    </source>
</evidence>
<dbReference type="PROSITE" id="PS50043">
    <property type="entry name" value="HTH_LUXR_2"/>
    <property type="match status" value="1"/>
</dbReference>
<dbReference type="KEGG" id="pry:Prubr_51940"/>
<protein>
    <recommendedName>
        <fullName evidence="4">HTH luxR-type domain-containing protein</fullName>
    </recommendedName>
</protein>
<dbReference type="SMART" id="SM00421">
    <property type="entry name" value="HTH_LUXR"/>
    <property type="match status" value="1"/>
</dbReference>
<dbReference type="InterPro" id="IPR016032">
    <property type="entry name" value="Sig_transdc_resp-reg_C-effctor"/>
</dbReference>
<evidence type="ECO:0000259" key="4">
    <source>
        <dbReference type="PROSITE" id="PS50043"/>
    </source>
</evidence>
<dbReference type="PANTHER" id="PTHR16305">
    <property type="entry name" value="TESTICULAR SOLUBLE ADENYLYL CYCLASE"/>
    <property type="match status" value="1"/>
</dbReference>
<proteinExistence type="predicted"/>
<gene>
    <name evidence="5" type="ORF">Prubr_51940</name>
</gene>
<dbReference type="InterPro" id="IPR000792">
    <property type="entry name" value="Tscrpt_reg_LuxR_C"/>
</dbReference>
<dbReference type="GO" id="GO:0005524">
    <property type="term" value="F:ATP binding"/>
    <property type="evidence" value="ECO:0007669"/>
    <property type="project" value="UniProtKB-KW"/>
</dbReference>
<dbReference type="Pfam" id="PF13191">
    <property type="entry name" value="AAA_16"/>
    <property type="match status" value="1"/>
</dbReference>
<evidence type="ECO:0000256" key="3">
    <source>
        <dbReference type="SAM" id="MobiDB-lite"/>
    </source>
</evidence>
<dbReference type="GO" id="GO:0005737">
    <property type="term" value="C:cytoplasm"/>
    <property type="evidence" value="ECO:0007669"/>
    <property type="project" value="TreeGrafter"/>
</dbReference>